<comment type="caution">
    <text evidence="1">The sequence shown here is derived from an EMBL/GenBank/DDBJ whole genome shotgun (WGS) entry which is preliminary data.</text>
</comment>
<evidence type="ECO:0000313" key="1">
    <source>
        <dbReference type="EMBL" id="KAI6647832.1"/>
    </source>
</evidence>
<protein>
    <submittedName>
        <fullName evidence="1">Uncharacterized protein</fullName>
    </submittedName>
</protein>
<proteinExistence type="predicted"/>
<gene>
    <name evidence="1" type="ORF">LOD99_8419</name>
</gene>
<organism evidence="1 2">
    <name type="scientific">Oopsacas minuta</name>
    <dbReference type="NCBI Taxonomy" id="111878"/>
    <lineage>
        <taxon>Eukaryota</taxon>
        <taxon>Metazoa</taxon>
        <taxon>Porifera</taxon>
        <taxon>Hexactinellida</taxon>
        <taxon>Hexasterophora</taxon>
        <taxon>Lyssacinosida</taxon>
        <taxon>Leucopsacidae</taxon>
        <taxon>Oopsacas</taxon>
    </lineage>
</organism>
<reference evidence="1 2" key="1">
    <citation type="journal article" date="2023" name="BMC Biol.">
        <title>The compact genome of the sponge Oopsacas minuta (Hexactinellida) is lacking key metazoan core genes.</title>
        <authorList>
            <person name="Santini S."/>
            <person name="Schenkelaars Q."/>
            <person name="Jourda C."/>
            <person name="Duchesne M."/>
            <person name="Belahbib H."/>
            <person name="Rocher C."/>
            <person name="Selva M."/>
            <person name="Riesgo A."/>
            <person name="Vervoort M."/>
            <person name="Leys S.P."/>
            <person name="Kodjabachian L."/>
            <person name="Le Bivic A."/>
            <person name="Borchiellini C."/>
            <person name="Claverie J.M."/>
            <person name="Renard E."/>
        </authorList>
    </citation>
    <scope>NUCLEOTIDE SEQUENCE [LARGE SCALE GENOMIC DNA]</scope>
    <source>
        <strain evidence="1">SPO-2</strain>
    </source>
</reference>
<dbReference type="AlphaFoldDB" id="A0AAV7JG93"/>
<dbReference type="EMBL" id="JAKMXF010000336">
    <property type="protein sequence ID" value="KAI6647832.1"/>
    <property type="molecule type" value="Genomic_DNA"/>
</dbReference>
<name>A0AAV7JG93_9METZ</name>
<sequence>MGERKIRPHNIDQCINAEFPKPEEDPELYNSIREQMIHEPCGILDRKSPVHVHLRCAQDFPKRLVKETQSCEDPKYKRKVPEDGGLPRKLKERIKNTSLLTTNG</sequence>
<keyword evidence="2" id="KW-1185">Reference proteome</keyword>
<evidence type="ECO:0000313" key="2">
    <source>
        <dbReference type="Proteomes" id="UP001165289"/>
    </source>
</evidence>
<dbReference type="Proteomes" id="UP001165289">
    <property type="component" value="Unassembled WGS sequence"/>
</dbReference>
<accession>A0AAV7JG93</accession>